<evidence type="ECO:0000256" key="3">
    <source>
        <dbReference type="ARBA" id="ARBA00022679"/>
    </source>
</evidence>
<accession>F2NL80</accession>
<dbReference type="PANTHER" id="PTHR43179:SF12">
    <property type="entry name" value="GALACTOFURANOSYLTRANSFERASE GLFT2"/>
    <property type="match status" value="1"/>
</dbReference>
<keyword evidence="2" id="KW-0328">Glycosyltransferase</keyword>
<keyword evidence="6" id="KW-1185">Reference proteome</keyword>
<name>F2NL80_MARHT</name>
<dbReference type="Proteomes" id="UP000007030">
    <property type="component" value="Chromosome"/>
</dbReference>
<dbReference type="EMBL" id="CP002630">
    <property type="protein sequence ID" value="AEB11483.1"/>
    <property type="molecule type" value="Genomic_DNA"/>
</dbReference>
<evidence type="ECO:0000313" key="5">
    <source>
        <dbReference type="EMBL" id="AEB11483.1"/>
    </source>
</evidence>
<protein>
    <submittedName>
        <fullName evidence="5">Glycosyl transferase family 2</fullName>
    </submittedName>
</protein>
<dbReference type="RefSeq" id="WP_013703535.1">
    <property type="nucleotide sequence ID" value="NC_015387.1"/>
</dbReference>
<evidence type="ECO:0000256" key="2">
    <source>
        <dbReference type="ARBA" id="ARBA00022676"/>
    </source>
</evidence>
<dbReference type="STRING" id="869210.Marky_0733"/>
<evidence type="ECO:0000259" key="4">
    <source>
        <dbReference type="Pfam" id="PF00535"/>
    </source>
</evidence>
<gene>
    <name evidence="5" type="ordered locus">Marky_0733</name>
</gene>
<evidence type="ECO:0000313" key="6">
    <source>
        <dbReference type="Proteomes" id="UP000007030"/>
    </source>
</evidence>
<reference evidence="5 6" key="1">
    <citation type="journal article" date="2012" name="Stand. Genomic Sci.">
        <title>Complete genome sequence of the aerobic, heterotroph Marinithermus hydrothermalis type strain (T1(T)) from a deep-sea hydrothermal vent chimney.</title>
        <authorList>
            <person name="Copeland A."/>
            <person name="Gu W."/>
            <person name="Yasawong M."/>
            <person name="Lapidus A."/>
            <person name="Lucas S."/>
            <person name="Deshpande S."/>
            <person name="Pagani I."/>
            <person name="Tapia R."/>
            <person name="Cheng J.F."/>
            <person name="Goodwin L.A."/>
            <person name="Pitluck S."/>
            <person name="Liolios K."/>
            <person name="Ivanova N."/>
            <person name="Mavromatis K."/>
            <person name="Mikhailova N."/>
            <person name="Pati A."/>
            <person name="Chen A."/>
            <person name="Palaniappan K."/>
            <person name="Land M."/>
            <person name="Pan C."/>
            <person name="Brambilla E.M."/>
            <person name="Rohde M."/>
            <person name="Tindall B.J."/>
            <person name="Sikorski J."/>
            <person name="Goker M."/>
            <person name="Detter J.C."/>
            <person name="Bristow J."/>
            <person name="Eisen J.A."/>
            <person name="Markowitz V."/>
            <person name="Hugenholtz P."/>
            <person name="Kyrpides N.C."/>
            <person name="Klenk H.P."/>
            <person name="Woyke T."/>
        </authorList>
    </citation>
    <scope>NUCLEOTIDE SEQUENCE [LARGE SCALE GENOMIC DNA]</scope>
    <source>
        <strain evidence="6">DSM 14884 / JCM 11576 / T1</strain>
    </source>
</reference>
<sequence length="345" mass="38888">MRPYLSVVIVSYRSREHLEHSLPALYAQGVPSLEVVLVDNCPGDGTADWVQAHYPEVRVVPSPTNTGYAGGNNLGFQHAQGRFVLVMNPDVRLHPGALEVLLRAAQTHPRALITPKLLNPDGTVNACGNQMHYTGITTCRGLGDPPQRYRGLHAVPLISGAAFIASREVFEALSGFDAAYFMYLEDTDLSLRARLLGFEVLCAADAVATHAYTLGMTPQKFYYLERNRLVTLFKLLEARTLWRMLPALLLTEAAVWAFAFLRGPRYLEARLRGYAWLWRHRAALRAKRRVIQRSRRVSDPVLLHEALIALPFDQLVRSPGLARWLDRLTRPLYRWARAMLRGVRA</sequence>
<evidence type="ECO:0000256" key="1">
    <source>
        <dbReference type="ARBA" id="ARBA00006739"/>
    </source>
</evidence>
<dbReference type="eggNOG" id="COG1216">
    <property type="taxonomic scope" value="Bacteria"/>
</dbReference>
<dbReference type="Pfam" id="PF00535">
    <property type="entry name" value="Glycos_transf_2"/>
    <property type="match status" value="1"/>
</dbReference>
<dbReference type="Gene3D" id="3.90.550.10">
    <property type="entry name" value="Spore Coat Polysaccharide Biosynthesis Protein SpsA, Chain A"/>
    <property type="match status" value="1"/>
</dbReference>
<dbReference type="InterPro" id="IPR001173">
    <property type="entry name" value="Glyco_trans_2-like"/>
</dbReference>
<dbReference type="KEGG" id="mhd:Marky_0733"/>
<proteinExistence type="inferred from homology"/>
<comment type="similarity">
    <text evidence="1">Belongs to the glycosyltransferase 2 family.</text>
</comment>
<dbReference type="HOGENOM" id="CLU_023845_4_0_0"/>
<dbReference type="AlphaFoldDB" id="F2NL80"/>
<feature type="domain" description="Glycosyltransferase 2-like" evidence="4">
    <location>
        <begin position="6"/>
        <end position="172"/>
    </location>
</feature>
<dbReference type="PANTHER" id="PTHR43179">
    <property type="entry name" value="RHAMNOSYLTRANSFERASE WBBL"/>
    <property type="match status" value="1"/>
</dbReference>
<dbReference type="SUPFAM" id="SSF53448">
    <property type="entry name" value="Nucleotide-diphospho-sugar transferases"/>
    <property type="match status" value="1"/>
</dbReference>
<keyword evidence="3 5" id="KW-0808">Transferase</keyword>
<organism evidence="5 6">
    <name type="scientific">Marinithermus hydrothermalis (strain DSM 14884 / JCM 11576 / T1)</name>
    <dbReference type="NCBI Taxonomy" id="869210"/>
    <lineage>
        <taxon>Bacteria</taxon>
        <taxon>Thermotogati</taxon>
        <taxon>Deinococcota</taxon>
        <taxon>Deinococci</taxon>
        <taxon>Thermales</taxon>
        <taxon>Thermaceae</taxon>
        <taxon>Marinithermus</taxon>
    </lineage>
</organism>
<dbReference type="OrthoDB" id="9813495at2"/>
<dbReference type="CDD" id="cd04186">
    <property type="entry name" value="GT_2_like_c"/>
    <property type="match status" value="1"/>
</dbReference>
<dbReference type="InterPro" id="IPR029044">
    <property type="entry name" value="Nucleotide-diphossugar_trans"/>
</dbReference>
<dbReference type="GO" id="GO:0016757">
    <property type="term" value="F:glycosyltransferase activity"/>
    <property type="evidence" value="ECO:0007669"/>
    <property type="project" value="UniProtKB-KW"/>
</dbReference>